<dbReference type="EMBL" id="CR940347">
    <property type="protein sequence ID" value="CAI73462.1"/>
    <property type="molecule type" value="Genomic_DNA"/>
</dbReference>
<dbReference type="eggNOG" id="ENOG502RYNN">
    <property type="taxonomic scope" value="Eukaryota"/>
</dbReference>
<sequence>MDNNMLRDEDCPLPYIDFNKFCRYQSDMLLKETDLFFNNHNLRLKKYILPVKLPDWAKSFSDVLDTGEEYEPLTTIYRHKHFLKCRILHNYSYIETRWNRSNDPRNKNIPFDLRPLTTEILNQLDIIDEDILDPEFSGLLITLNTYPYYNEDKTSSGEAQENEKQPNNINGVEKVNGVKKNGPVCEKKQKYSKIICGALVECLITNERCIKSMWFHPNLSKHSSRLVLQNFLPRLMYEVFQLPSVIDESGKVSKFNKFTYIMHNDLDLFPRQCWLLFASIKKMSLPRHYEPSTFEDHPVSLVYGECHTDEVGYLKLRNEEENFDDNVTETNSPVSEDDDMTFNKNKLIHLDDYNIDLLNVQLNHSTMDPPTVIDNSSKSVEMVNSAVGSIKHNDKSTVSERMDFGSTRKSIQETDGKTINCVSNTSNNVDTNNNNPNNNSTVNPNLNGNAVNMNKVNSSIVDNKSKRNVKTVSGMNYEVSDNTKNRLIKLLNSNARINNLYKLFISVGSVNSTRNVSCTCRREKLKKNVDDQAWLDRLVGCSENYMYLMLPKRVERPRLGLLNRDGWRDLLITYVDNVLLHDLNKLLPDYLQTDDTLNTNINYNNNTEEWCQLKREDLIDVTSDTEVYMRLPDNYNN</sequence>
<dbReference type="GeneID" id="3864403"/>
<dbReference type="RefSeq" id="XP_954139.1">
    <property type="nucleotide sequence ID" value="XM_949046.1"/>
</dbReference>
<gene>
    <name evidence="2" type="ORF">TA02990</name>
</gene>
<evidence type="ECO:0000313" key="3">
    <source>
        <dbReference type="Proteomes" id="UP000001950"/>
    </source>
</evidence>
<dbReference type="KEGG" id="tan:TA02990"/>
<dbReference type="Proteomes" id="UP000001950">
    <property type="component" value="Chromosome 1"/>
</dbReference>
<reference evidence="2 3" key="1">
    <citation type="journal article" date="2005" name="Science">
        <title>Genome of the host-cell transforming parasite Theileria annulata compared with T. parva.</title>
        <authorList>
            <person name="Pain A."/>
            <person name="Renauld H."/>
            <person name="Berriman M."/>
            <person name="Murphy L."/>
            <person name="Yeats C.A."/>
            <person name="Weir W."/>
            <person name="Kerhornou A."/>
            <person name="Aslett M."/>
            <person name="Bishop R."/>
            <person name="Bouchier C."/>
            <person name="Cochet M."/>
            <person name="Coulson R.M.R."/>
            <person name="Cronin A."/>
            <person name="de Villiers E.P."/>
            <person name="Fraser A."/>
            <person name="Fosker N."/>
            <person name="Gardner M."/>
            <person name="Goble A."/>
            <person name="Griffiths-Jones S."/>
            <person name="Harris D.E."/>
            <person name="Katzer F."/>
            <person name="Larke N."/>
            <person name="Lord A."/>
            <person name="Maser P."/>
            <person name="McKellar S."/>
            <person name="Mooney P."/>
            <person name="Morton F."/>
            <person name="Nene V."/>
            <person name="O'Neil S."/>
            <person name="Price C."/>
            <person name="Quail M.A."/>
            <person name="Rabbinowitsch E."/>
            <person name="Rawlings N.D."/>
            <person name="Rutter S."/>
            <person name="Saunders D."/>
            <person name="Seeger K."/>
            <person name="Shah T."/>
            <person name="Squares R."/>
            <person name="Squares S."/>
            <person name="Tivey A."/>
            <person name="Walker A.R."/>
            <person name="Woodward J."/>
            <person name="Dobbelaere D.A.E."/>
            <person name="Langsley G."/>
            <person name="Rajandream M.A."/>
            <person name="McKeever D."/>
            <person name="Shiels B."/>
            <person name="Tait A."/>
            <person name="Barrell B.G."/>
            <person name="Hall N."/>
        </authorList>
    </citation>
    <scope>NUCLEOTIDE SEQUENCE [LARGE SCALE GENOMIC DNA]</scope>
    <source>
        <strain evidence="3">Ankara</strain>
    </source>
</reference>
<organism evidence="2 3">
    <name type="scientific">Theileria annulata</name>
    <dbReference type="NCBI Taxonomy" id="5874"/>
    <lineage>
        <taxon>Eukaryota</taxon>
        <taxon>Sar</taxon>
        <taxon>Alveolata</taxon>
        <taxon>Apicomplexa</taxon>
        <taxon>Aconoidasida</taxon>
        <taxon>Piroplasmida</taxon>
        <taxon>Theileriidae</taxon>
        <taxon>Theileria</taxon>
    </lineage>
</organism>
<dbReference type="STRING" id="5874.Q4UHH7"/>
<accession>Q4UHH7</accession>
<proteinExistence type="predicted"/>
<name>Q4UHH7_THEAN</name>
<dbReference type="OMA" id="LRNWSYI"/>
<feature type="region of interest" description="Disordered" evidence="1">
    <location>
        <begin position="152"/>
        <end position="175"/>
    </location>
</feature>
<evidence type="ECO:0000256" key="1">
    <source>
        <dbReference type="SAM" id="MobiDB-lite"/>
    </source>
</evidence>
<dbReference type="OrthoDB" id="364014at2759"/>
<dbReference type="AlphaFoldDB" id="Q4UHH7"/>
<evidence type="ECO:0000313" key="2">
    <source>
        <dbReference type="EMBL" id="CAI73462.1"/>
    </source>
</evidence>
<dbReference type="InParanoid" id="Q4UHH7"/>
<keyword evidence="3" id="KW-1185">Reference proteome</keyword>
<dbReference type="VEuPathDB" id="PiroplasmaDB:TA02990"/>
<protein>
    <submittedName>
        <fullName evidence="2">Uncharacterized protein</fullName>
    </submittedName>
</protein>